<keyword evidence="1" id="KW-0812">Transmembrane</keyword>
<dbReference type="InterPro" id="IPR019402">
    <property type="entry name" value="CWH43_N"/>
</dbReference>
<feature type="transmembrane region" description="Helical" evidence="1">
    <location>
        <begin position="48"/>
        <end position="67"/>
    </location>
</feature>
<dbReference type="EMBL" id="BTRK01000004">
    <property type="protein sequence ID" value="GMR48009.1"/>
    <property type="molecule type" value="Genomic_DNA"/>
</dbReference>
<proteinExistence type="predicted"/>
<evidence type="ECO:0000313" key="4">
    <source>
        <dbReference type="Proteomes" id="UP001328107"/>
    </source>
</evidence>
<reference evidence="4" key="1">
    <citation type="submission" date="2022-10" db="EMBL/GenBank/DDBJ databases">
        <title>Genome assembly of Pristionchus species.</title>
        <authorList>
            <person name="Yoshida K."/>
            <person name="Sommer R.J."/>
        </authorList>
    </citation>
    <scope>NUCLEOTIDE SEQUENCE [LARGE SCALE GENOMIC DNA]</scope>
    <source>
        <strain evidence="4">RS5460</strain>
    </source>
</reference>
<feature type="non-terminal residue" evidence="3">
    <location>
        <position position="133"/>
    </location>
</feature>
<keyword evidence="1" id="KW-0472">Membrane</keyword>
<dbReference type="Pfam" id="PF10277">
    <property type="entry name" value="Frag1"/>
    <property type="match status" value="1"/>
</dbReference>
<organism evidence="3 4">
    <name type="scientific">Pristionchus mayeri</name>
    <dbReference type="NCBI Taxonomy" id="1317129"/>
    <lineage>
        <taxon>Eukaryota</taxon>
        <taxon>Metazoa</taxon>
        <taxon>Ecdysozoa</taxon>
        <taxon>Nematoda</taxon>
        <taxon>Chromadorea</taxon>
        <taxon>Rhabditida</taxon>
        <taxon>Rhabditina</taxon>
        <taxon>Diplogasteromorpha</taxon>
        <taxon>Diplogasteroidea</taxon>
        <taxon>Neodiplogasteridae</taxon>
        <taxon>Pristionchus</taxon>
    </lineage>
</organism>
<keyword evidence="1" id="KW-1133">Transmembrane helix</keyword>
<dbReference type="AlphaFoldDB" id="A0AAN5CPG8"/>
<evidence type="ECO:0000313" key="3">
    <source>
        <dbReference type="EMBL" id="GMR48009.1"/>
    </source>
</evidence>
<name>A0AAN5CPG8_9BILA</name>
<accession>A0AAN5CPG8</accession>
<sequence length="133" mass="14785">MGTIGSVWIIPLLTSLFAFAALFVPYYVGVRNGHVPLLVPFIRRHDIWWRRISLSLLIVGISAAFCITSTASFSISDHLLVHIMSASSSFLLLTIYIWGQVMLSFILYPRMSSPLLNSIRFLLALAGTSSLIL</sequence>
<protein>
    <recommendedName>
        <fullName evidence="2">CWH43-like N-terminal domain-containing protein</fullName>
    </recommendedName>
</protein>
<evidence type="ECO:0000259" key="2">
    <source>
        <dbReference type="Pfam" id="PF10277"/>
    </source>
</evidence>
<gene>
    <name evidence="3" type="ORF">PMAYCL1PPCAC_18204</name>
</gene>
<keyword evidence="4" id="KW-1185">Reference proteome</keyword>
<evidence type="ECO:0000256" key="1">
    <source>
        <dbReference type="SAM" id="Phobius"/>
    </source>
</evidence>
<comment type="caution">
    <text evidence="3">The sequence shown here is derived from an EMBL/GenBank/DDBJ whole genome shotgun (WGS) entry which is preliminary data.</text>
</comment>
<feature type="transmembrane region" description="Helical" evidence="1">
    <location>
        <begin position="7"/>
        <end position="28"/>
    </location>
</feature>
<feature type="domain" description="CWH43-like N-terminal" evidence="2">
    <location>
        <begin position="42"/>
        <end position="132"/>
    </location>
</feature>
<dbReference type="Proteomes" id="UP001328107">
    <property type="component" value="Unassembled WGS sequence"/>
</dbReference>